<dbReference type="RefSeq" id="WP_074970360.1">
    <property type="nucleotide sequence ID" value="NZ_CBCRYP010000040.1"/>
</dbReference>
<protein>
    <submittedName>
        <fullName evidence="1">Uncharacterized protein</fullName>
    </submittedName>
</protein>
<dbReference type="STRING" id="34004.SAMN04488021_14331"/>
<proteinExistence type="predicted"/>
<dbReference type="Proteomes" id="UP000183635">
    <property type="component" value="Unassembled WGS sequence"/>
</dbReference>
<dbReference type="EMBL" id="FOPU01000043">
    <property type="protein sequence ID" value="SFH91921.1"/>
    <property type="molecule type" value="Genomic_DNA"/>
</dbReference>
<accession>A0A1I3DZP1</accession>
<evidence type="ECO:0000313" key="1">
    <source>
        <dbReference type="EMBL" id="SFH91921.1"/>
    </source>
</evidence>
<name>A0A1I3DZP1_9RHOB</name>
<dbReference type="OrthoDB" id="7777901at2"/>
<sequence>MPSGKSSHKTSVEARLLASIDLIDAAQACALLRIETDDPESAMQAMAPGDAIITLVQNGEIRLPLFQFDAANGRVFDVVRDILKLRPVHISNLMLCYWLTRSHMDFGCAPAHRFGKDDAAIVAAFRRYIEPDRHG</sequence>
<evidence type="ECO:0000313" key="2">
    <source>
        <dbReference type="Proteomes" id="UP000183635"/>
    </source>
</evidence>
<keyword evidence="2" id="KW-1185">Reference proteome</keyword>
<gene>
    <name evidence="1" type="ORF">SAMN04488021_14331</name>
</gene>
<reference evidence="1 2" key="1">
    <citation type="submission" date="2016-10" db="EMBL/GenBank/DDBJ databases">
        <authorList>
            <person name="de Groot N.N."/>
        </authorList>
    </citation>
    <scope>NUCLEOTIDE SEQUENCE [LARGE SCALE GENOMIC DNA]</scope>
    <source>
        <strain evidence="1 2">DSM 8537</strain>
    </source>
</reference>
<dbReference type="AlphaFoldDB" id="A0A1I3DZP1"/>
<organism evidence="1 2">
    <name type="scientific">Paracoccus aminovorans</name>
    <dbReference type="NCBI Taxonomy" id="34004"/>
    <lineage>
        <taxon>Bacteria</taxon>
        <taxon>Pseudomonadati</taxon>
        <taxon>Pseudomonadota</taxon>
        <taxon>Alphaproteobacteria</taxon>
        <taxon>Rhodobacterales</taxon>
        <taxon>Paracoccaceae</taxon>
        <taxon>Paracoccus</taxon>
    </lineage>
</organism>